<accession>A0A1Y8Z4R2</accession>
<dbReference type="Gramene" id="OMERI02G14950.6">
    <property type="protein sequence ID" value="OMERI02G14950.6"/>
    <property type="gene ID" value="OMERI02G14950"/>
</dbReference>
<reference evidence="1" key="1">
    <citation type="submission" date="2017-06" db="UniProtKB">
        <authorList>
            <consortium name="EnsemblPlants"/>
        </authorList>
    </citation>
    <scope>IDENTIFICATION</scope>
</reference>
<evidence type="ECO:0000313" key="1">
    <source>
        <dbReference type="EnsemblPlants" id="OMERI02G14950.6"/>
    </source>
</evidence>
<sequence>MTPDQPA</sequence>
<dbReference type="Proteomes" id="UP000008021">
    <property type="component" value="Chromosome 2"/>
</dbReference>
<protein>
    <submittedName>
        <fullName evidence="1">Uncharacterized protein</fullName>
    </submittedName>
</protein>
<dbReference type="EnsemblPlants" id="OMERI02G14950.6">
    <property type="protein sequence ID" value="OMERI02G14950.6"/>
    <property type="gene ID" value="OMERI02G14950"/>
</dbReference>
<organism evidence="1">
    <name type="scientific">Oryza meridionalis</name>
    <dbReference type="NCBI Taxonomy" id="40149"/>
    <lineage>
        <taxon>Eukaryota</taxon>
        <taxon>Viridiplantae</taxon>
        <taxon>Streptophyta</taxon>
        <taxon>Embryophyta</taxon>
        <taxon>Tracheophyta</taxon>
        <taxon>Spermatophyta</taxon>
        <taxon>Magnoliopsida</taxon>
        <taxon>Liliopsida</taxon>
        <taxon>Poales</taxon>
        <taxon>Poaceae</taxon>
        <taxon>BOP clade</taxon>
        <taxon>Oryzoideae</taxon>
        <taxon>Oryzeae</taxon>
        <taxon>Oryzinae</taxon>
        <taxon>Oryza</taxon>
    </lineage>
</organism>
<evidence type="ECO:0000313" key="2">
    <source>
        <dbReference type="Proteomes" id="UP000008021"/>
    </source>
</evidence>
<name>A0A1Y8Z4R2_9ORYZ</name>
<proteinExistence type="predicted"/>
<reference evidence="1" key="2">
    <citation type="submission" date="2018-05" db="EMBL/GenBank/DDBJ databases">
        <title>OmerRS3 (Oryza meridionalis Reference Sequence Version 3).</title>
        <authorList>
            <person name="Zhang J."/>
            <person name="Kudrna D."/>
            <person name="Lee S."/>
            <person name="Talag J."/>
            <person name="Welchert J."/>
            <person name="Wing R.A."/>
        </authorList>
    </citation>
    <scope>NUCLEOTIDE SEQUENCE [LARGE SCALE GENOMIC DNA]</scope>
    <source>
        <strain evidence="1">cv. OR44</strain>
    </source>
</reference>
<keyword evidence="2" id="KW-1185">Reference proteome</keyword>